<organism evidence="2 3">
    <name type="scientific">Paradevosia tibetensis</name>
    <dbReference type="NCBI Taxonomy" id="1447062"/>
    <lineage>
        <taxon>Bacteria</taxon>
        <taxon>Pseudomonadati</taxon>
        <taxon>Pseudomonadota</taxon>
        <taxon>Alphaproteobacteria</taxon>
        <taxon>Hyphomicrobiales</taxon>
        <taxon>Devosiaceae</taxon>
        <taxon>Paradevosia</taxon>
    </lineage>
</organism>
<dbReference type="AlphaFoldDB" id="A0A5B9DK24"/>
<gene>
    <name evidence="2" type="ORF">FNA67_02145</name>
</gene>
<protein>
    <submittedName>
        <fullName evidence="2">Exopolysaccharide biosynthesis protein</fullName>
    </submittedName>
</protein>
<dbReference type="InterPro" id="IPR049712">
    <property type="entry name" value="Poly_export"/>
</dbReference>
<dbReference type="OrthoDB" id="9798876at2"/>
<evidence type="ECO:0000259" key="1">
    <source>
        <dbReference type="Pfam" id="PF25994"/>
    </source>
</evidence>
<evidence type="ECO:0000313" key="2">
    <source>
        <dbReference type="EMBL" id="QEE19049.1"/>
    </source>
</evidence>
<dbReference type="RefSeq" id="WP_145976859.1">
    <property type="nucleotide sequence ID" value="NZ_BMFM01000001.1"/>
</dbReference>
<feature type="domain" description="AprE-like long alpha-helical hairpin" evidence="1">
    <location>
        <begin position="151"/>
        <end position="330"/>
    </location>
</feature>
<name>A0A5B9DK24_9HYPH</name>
<dbReference type="Pfam" id="PF25994">
    <property type="entry name" value="HH_AprE"/>
    <property type="match status" value="1"/>
</dbReference>
<sequence length="401" mass="42874">MAMPVLAAEPGGLAPLTKLQLSVVQWNPVVGQYQKLDAVSGEITVGPDRSITVPLVGKLPVQDGDVDKIAAIIAERIKSRIGLVDLPEVTLDIAEYPPIYVIGDVTKSGEYPFRPDMTVLQALALGGGPLQPTADQNGERTKLLGALQAGEGDMLRSLAHIARFQAELSGANSITYPPELSAAAKNSQVAEIMAQEELVFRSRIEATKRQEASFEELKTLLLAEIDVLQQKAGNLETAITSKEKELDGVKTLVDQGIATVTRRTDLETALTSLRADRLDNITATMRAKQSLSEAQRNLAAVQDQQKTDASAQLQAEQAKLEQLRNTQTTSRLLLIGLPPDAAPATSDPALDFVIIRQKAGGGTEQFVADETSQLVPGDVVKVLSAEKPQQSAQAPSDSSTM</sequence>
<dbReference type="KEGG" id="yti:FNA67_02145"/>
<dbReference type="Proteomes" id="UP000321062">
    <property type="component" value="Chromosome"/>
</dbReference>
<dbReference type="PANTHER" id="PTHR33619:SF3">
    <property type="entry name" value="POLYSACCHARIDE EXPORT PROTEIN GFCE-RELATED"/>
    <property type="match status" value="1"/>
</dbReference>
<evidence type="ECO:0000313" key="3">
    <source>
        <dbReference type="Proteomes" id="UP000321062"/>
    </source>
</evidence>
<proteinExistence type="predicted"/>
<dbReference type="InterPro" id="IPR058781">
    <property type="entry name" value="HH_AprE-like"/>
</dbReference>
<dbReference type="Gene3D" id="3.10.560.10">
    <property type="entry name" value="Outer membrane lipoprotein wza domain like"/>
    <property type="match status" value="1"/>
</dbReference>
<dbReference type="Gene3D" id="3.30.1950.10">
    <property type="entry name" value="wza like domain"/>
    <property type="match status" value="1"/>
</dbReference>
<keyword evidence="3" id="KW-1185">Reference proteome</keyword>
<dbReference type="PANTHER" id="PTHR33619">
    <property type="entry name" value="POLYSACCHARIDE EXPORT PROTEIN GFCE-RELATED"/>
    <property type="match status" value="1"/>
</dbReference>
<dbReference type="GO" id="GO:0015159">
    <property type="term" value="F:polysaccharide transmembrane transporter activity"/>
    <property type="evidence" value="ECO:0007669"/>
    <property type="project" value="InterPro"/>
</dbReference>
<accession>A0A5B9DK24</accession>
<dbReference type="EMBL" id="CP041690">
    <property type="protein sequence ID" value="QEE19049.1"/>
    <property type="molecule type" value="Genomic_DNA"/>
</dbReference>
<reference evidence="2 3" key="1">
    <citation type="journal article" date="2015" name="Int. J. Syst. Evol. Microbiol.">
        <title>Youhaiella tibetensis gen. nov., sp. nov., isolated from subsurface sediment.</title>
        <authorList>
            <person name="Wang Y.X."/>
            <person name="Huang F.Q."/>
            <person name="Nogi Y."/>
            <person name="Pang S.J."/>
            <person name="Wang P.K."/>
            <person name="Lv J."/>
        </authorList>
    </citation>
    <scope>NUCLEOTIDE SEQUENCE [LARGE SCALE GENOMIC DNA]</scope>
    <source>
        <strain evidence="3">fig4</strain>
    </source>
</reference>